<accession>A0AAN6XA22</accession>
<keyword evidence="2" id="KW-1185">Reference proteome</keyword>
<evidence type="ECO:0000313" key="2">
    <source>
        <dbReference type="Proteomes" id="UP001303160"/>
    </source>
</evidence>
<comment type="caution">
    <text evidence="1">The sequence shown here is derived from an EMBL/GenBank/DDBJ whole genome shotgun (WGS) entry which is preliminary data.</text>
</comment>
<evidence type="ECO:0000313" key="1">
    <source>
        <dbReference type="EMBL" id="KAK4194067.1"/>
    </source>
</evidence>
<dbReference type="EMBL" id="MU864109">
    <property type="protein sequence ID" value="KAK4194067.1"/>
    <property type="molecule type" value="Genomic_DNA"/>
</dbReference>
<organism evidence="1 2">
    <name type="scientific">Triangularia verruculosa</name>
    <dbReference type="NCBI Taxonomy" id="2587418"/>
    <lineage>
        <taxon>Eukaryota</taxon>
        <taxon>Fungi</taxon>
        <taxon>Dikarya</taxon>
        <taxon>Ascomycota</taxon>
        <taxon>Pezizomycotina</taxon>
        <taxon>Sordariomycetes</taxon>
        <taxon>Sordariomycetidae</taxon>
        <taxon>Sordariales</taxon>
        <taxon>Podosporaceae</taxon>
        <taxon>Triangularia</taxon>
    </lineage>
</organism>
<protein>
    <submittedName>
        <fullName evidence="1">Uncharacterized protein</fullName>
    </submittedName>
</protein>
<proteinExistence type="predicted"/>
<sequence>SFPTLINGLNNNPIPTSRDIYLYADPVTYNKLHPLLFADYKGFRGGESVPRAKDEEENSLFTIGRLFPRILYTFSDIIVFVI</sequence>
<name>A0AAN6XA22_9PEZI</name>
<gene>
    <name evidence="1" type="ORF">QBC40DRAFT_189046</name>
</gene>
<reference evidence="1" key="2">
    <citation type="submission" date="2023-05" db="EMBL/GenBank/DDBJ databases">
        <authorList>
            <consortium name="Lawrence Berkeley National Laboratory"/>
            <person name="Steindorff A."/>
            <person name="Hensen N."/>
            <person name="Bonometti L."/>
            <person name="Westerberg I."/>
            <person name="Brannstrom I.O."/>
            <person name="Guillou S."/>
            <person name="Cros-Aarteil S."/>
            <person name="Calhoun S."/>
            <person name="Haridas S."/>
            <person name="Kuo A."/>
            <person name="Mondo S."/>
            <person name="Pangilinan J."/>
            <person name="Riley R."/>
            <person name="Labutti K."/>
            <person name="Andreopoulos B."/>
            <person name="Lipzen A."/>
            <person name="Chen C."/>
            <person name="Yanf M."/>
            <person name="Daum C."/>
            <person name="Ng V."/>
            <person name="Clum A."/>
            <person name="Ohm R."/>
            <person name="Martin F."/>
            <person name="Silar P."/>
            <person name="Natvig D."/>
            <person name="Lalanne C."/>
            <person name="Gautier V."/>
            <person name="Ament-Velasquez S.L."/>
            <person name="Kruys A."/>
            <person name="Hutchinson M.I."/>
            <person name="Powell A.J."/>
            <person name="Barry K."/>
            <person name="Miller A.N."/>
            <person name="Grigoriev I.V."/>
            <person name="Debuchy R."/>
            <person name="Gladieux P."/>
            <person name="Thoren M.H."/>
            <person name="Johannesson H."/>
        </authorList>
    </citation>
    <scope>NUCLEOTIDE SEQUENCE</scope>
    <source>
        <strain evidence="1">CBS 315.58</strain>
    </source>
</reference>
<feature type="non-terminal residue" evidence="1">
    <location>
        <position position="1"/>
    </location>
</feature>
<reference evidence="1" key="1">
    <citation type="journal article" date="2023" name="Mol. Phylogenet. Evol.">
        <title>Genome-scale phylogeny and comparative genomics of the fungal order Sordariales.</title>
        <authorList>
            <person name="Hensen N."/>
            <person name="Bonometti L."/>
            <person name="Westerberg I."/>
            <person name="Brannstrom I.O."/>
            <person name="Guillou S."/>
            <person name="Cros-Aarteil S."/>
            <person name="Calhoun S."/>
            <person name="Haridas S."/>
            <person name="Kuo A."/>
            <person name="Mondo S."/>
            <person name="Pangilinan J."/>
            <person name="Riley R."/>
            <person name="LaButti K."/>
            <person name="Andreopoulos B."/>
            <person name="Lipzen A."/>
            <person name="Chen C."/>
            <person name="Yan M."/>
            <person name="Daum C."/>
            <person name="Ng V."/>
            <person name="Clum A."/>
            <person name="Steindorff A."/>
            <person name="Ohm R.A."/>
            <person name="Martin F."/>
            <person name="Silar P."/>
            <person name="Natvig D.O."/>
            <person name="Lalanne C."/>
            <person name="Gautier V."/>
            <person name="Ament-Velasquez S.L."/>
            <person name="Kruys A."/>
            <person name="Hutchinson M.I."/>
            <person name="Powell A.J."/>
            <person name="Barry K."/>
            <person name="Miller A.N."/>
            <person name="Grigoriev I.V."/>
            <person name="Debuchy R."/>
            <person name="Gladieux P."/>
            <person name="Hiltunen Thoren M."/>
            <person name="Johannesson H."/>
        </authorList>
    </citation>
    <scope>NUCLEOTIDE SEQUENCE</scope>
    <source>
        <strain evidence="1">CBS 315.58</strain>
    </source>
</reference>
<dbReference type="AlphaFoldDB" id="A0AAN6XA22"/>
<dbReference type="Proteomes" id="UP001303160">
    <property type="component" value="Unassembled WGS sequence"/>
</dbReference>